<organism evidence="2 3">
    <name type="scientific">Phenylobacterium terrae</name>
    <dbReference type="NCBI Taxonomy" id="2665495"/>
    <lineage>
        <taxon>Bacteria</taxon>
        <taxon>Pseudomonadati</taxon>
        <taxon>Pseudomonadota</taxon>
        <taxon>Alphaproteobacteria</taxon>
        <taxon>Caulobacterales</taxon>
        <taxon>Caulobacteraceae</taxon>
        <taxon>Phenylobacterium</taxon>
    </lineage>
</organism>
<gene>
    <name evidence="2" type="ORF">ACFSC0_15455</name>
</gene>
<feature type="transmembrane region" description="Helical" evidence="1">
    <location>
        <begin position="377"/>
        <end position="398"/>
    </location>
</feature>
<evidence type="ECO:0000313" key="3">
    <source>
        <dbReference type="Proteomes" id="UP001597237"/>
    </source>
</evidence>
<keyword evidence="1" id="KW-0812">Transmembrane</keyword>
<feature type="transmembrane region" description="Helical" evidence="1">
    <location>
        <begin position="313"/>
        <end position="335"/>
    </location>
</feature>
<feature type="transmembrane region" description="Helical" evidence="1">
    <location>
        <begin position="98"/>
        <end position="121"/>
    </location>
</feature>
<accession>A0ABW4N411</accession>
<feature type="transmembrane region" description="Helical" evidence="1">
    <location>
        <begin position="190"/>
        <end position="214"/>
    </location>
</feature>
<dbReference type="RefSeq" id="WP_377284116.1">
    <property type="nucleotide sequence ID" value="NZ_JBHRSI010000011.1"/>
</dbReference>
<reference evidence="3" key="1">
    <citation type="journal article" date="2019" name="Int. J. Syst. Evol. Microbiol.">
        <title>The Global Catalogue of Microorganisms (GCM) 10K type strain sequencing project: providing services to taxonomists for standard genome sequencing and annotation.</title>
        <authorList>
            <consortium name="The Broad Institute Genomics Platform"/>
            <consortium name="The Broad Institute Genome Sequencing Center for Infectious Disease"/>
            <person name="Wu L."/>
            <person name="Ma J."/>
        </authorList>
    </citation>
    <scope>NUCLEOTIDE SEQUENCE [LARGE SCALE GENOMIC DNA]</scope>
    <source>
        <strain evidence="3">DFY28</strain>
    </source>
</reference>
<keyword evidence="1" id="KW-0472">Membrane</keyword>
<comment type="caution">
    <text evidence="2">The sequence shown here is derived from an EMBL/GenBank/DDBJ whole genome shotgun (WGS) entry which is preliminary data.</text>
</comment>
<keyword evidence="1" id="KW-1133">Transmembrane helix</keyword>
<dbReference type="EMBL" id="JBHUEY010000006">
    <property type="protein sequence ID" value="MFD1784800.1"/>
    <property type="molecule type" value="Genomic_DNA"/>
</dbReference>
<feature type="transmembrane region" description="Helical" evidence="1">
    <location>
        <begin position="347"/>
        <end position="365"/>
    </location>
</feature>
<protein>
    <recommendedName>
        <fullName evidence="4">Glycosyltransferase RgtA/B/C/D-like domain-containing protein</fullName>
    </recommendedName>
</protein>
<proteinExistence type="predicted"/>
<evidence type="ECO:0000256" key="1">
    <source>
        <dbReference type="SAM" id="Phobius"/>
    </source>
</evidence>
<feature type="transmembrane region" description="Helical" evidence="1">
    <location>
        <begin position="133"/>
        <end position="152"/>
    </location>
</feature>
<dbReference type="Proteomes" id="UP001597237">
    <property type="component" value="Unassembled WGS sequence"/>
</dbReference>
<feature type="transmembrane region" description="Helical" evidence="1">
    <location>
        <begin position="226"/>
        <end position="244"/>
    </location>
</feature>
<evidence type="ECO:0008006" key="4">
    <source>
        <dbReference type="Google" id="ProtNLM"/>
    </source>
</evidence>
<feature type="transmembrane region" description="Helical" evidence="1">
    <location>
        <begin position="282"/>
        <end position="301"/>
    </location>
</feature>
<name>A0ABW4N411_9CAUL</name>
<keyword evidence="3" id="KW-1185">Reference proteome</keyword>
<feature type="transmembrane region" description="Helical" evidence="1">
    <location>
        <begin position="27"/>
        <end position="45"/>
    </location>
</feature>
<sequence>MEMWPTTYPAAEAPPEPAGEASRSVRLGLWVLLAAYVGLTGYIAWRTTVLQPYSDMYDWVFRYLNYREGVPLDQYLLIPHNFHRLVTTFGLMDLDVRFFGASNLLIVAVTVLAIAGAAAVLGREAARAAPPPLGLAAGVLAAMFALLGAVIPDATIHINAQYVHTLFFVVVAIALAEPENVKAGLRPRHFAALLFAAAAPFGNGVGLAVWPVLIYGALRSGQDRRWLAILAAAAVVYIGLYVRGQSGTGAKSPLDWSFSDFVSAVQLALSFLGLPWTRVAPAYGWVLGLGVAAIGSAIVLLRGGPEASRGERLASRLVLYSLGAALMAALGRTGIDEPSNVSVRYQAQLVPLHAGFVIFASLYAARAWRARPQLVEVGVVAAAGLMLAQQAVMGASLIRISDAQRQTMADFKAGLESPEMLMRIHPDLAHARTMQARMDAAGLYQRELHLNRLRPPR</sequence>
<evidence type="ECO:0000313" key="2">
    <source>
        <dbReference type="EMBL" id="MFD1784800.1"/>
    </source>
</evidence>